<evidence type="ECO:0000313" key="2">
    <source>
        <dbReference type="Proteomes" id="UP000621455"/>
    </source>
</evidence>
<comment type="caution">
    <text evidence="1">The sequence shown here is derived from an EMBL/GenBank/DDBJ whole genome shotgun (WGS) entry which is preliminary data.</text>
</comment>
<dbReference type="Proteomes" id="UP000621455">
    <property type="component" value="Unassembled WGS sequence"/>
</dbReference>
<organism evidence="1 2">
    <name type="scientific">Massilia frigida</name>
    <dbReference type="NCBI Taxonomy" id="2609281"/>
    <lineage>
        <taxon>Bacteria</taxon>
        <taxon>Pseudomonadati</taxon>
        <taxon>Pseudomonadota</taxon>
        <taxon>Betaproteobacteria</taxon>
        <taxon>Burkholderiales</taxon>
        <taxon>Oxalobacteraceae</taxon>
        <taxon>Telluria group</taxon>
        <taxon>Massilia</taxon>
    </lineage>
</organism>
<protein>
    <submittedName>
        <fullName evidence="1">Uncharacterized protein</fullName>
    </submittedName>
</protein>
<dbReference type="RefSeq" id="WP_167088683.1">
    <property type="nucleotide sequence ID" value="NZ_WHJG01000020.1"/>
</dbReference>
<dbReference type="EMBL" id="WHJG01000020">
    <property type="protein sequence ID" value="NHZ81354.1"/>
    <property type="molecule type" value="Genomic_DNA"/>
</dbReference>
<sequence length="133" mass="14364">MQKKNLLASVEIPSLEPLDTVARRLESAIDGTSFEMDESGRYEEVPAFVARHAGSGSTFILFGIPDGEECDAYTLEFSAATDLSIGDFQETAPVFVKNFLCEKEANARGYLDYSDELASALTLKGISAATPVD</sequence>
<evidence type="ECO:0000313" key="1">
    <source>
        <dbReference type="EMBL" id="NHZ81354.1"/>
    </source>
</evidence>
<keyword evidence="2" id="KW-1185">Reference proteome</keyword>
<accession>A0ABX0N840</accession>
<gene>
    <name evidence="1" type="ORF">F2P44_19035</name>
</gene>
<name>A0ABX0N840_9BURK</name>
<reference evidence="1 2" key="1">
    <citation type="submission" date="2019-10" db="EMBL/GenBank/DDBJ databases">
        <title>Taxonomy of Antarctic Massilia spp.: description of Massilia rubra sp. nov., Massilia aquatica sp. nov., Massilia mucilaginosa sp. nov., Massilia frigida sp. nov. isolated from streams, lakes and regoliths.</title>
        <authorList>
            <person name="Holochova P."/>
            <person name="Sedlacek I."/>
            <person name="Kralova S."/>
            <person name="Maslanova I."/>
            <person name="Busse H.-J."/>
            <person name="Stankova E."/>
            <person name="Vrbovska V."/>
            <person name="Kovarovic V."/>
            <person name="Bartak M."/>
            <person name="Svec P."/>
            <person name="Pantucek R."/>
        </authorList>
    </citation>
    <scope>NUCLEOTIDE SEQUENCE [LARGE SCALE GENOMIC DNA]</scope>
    <source>
        <strain evidence="1 2">CCM 8695</strain>
    </source>
</reference>
<proteinExistence type="predicted"/>